<reference evidence="10 11" key="1">
    <citation type="journal article" date="2015" name="Genome Announc.">
        <title>Expanding the biotechnology potential of lactobacilli through comparative genomics of 213 strains and associated genera.</title>
        <authorList>
            <person name="Sun Z."/>
            <person name="Harris H.M."/>
            <person name="McCann A."/>
            <person name="Guo C."/>
            <person name="Argimon S."/>
            <person name="Zhang W."/>
            <person name="Yang X."/>
            <person name="Jeffery I.B."/>
            <person name="Cooney J.C."/>
            <person name="Kagawa T.F."/>
            <person name="Liu W."/>
            <person name="Song Y."/>
            <person name="Salvetti E."/>
            <person name="Wrobel A."/>
            <person name="Rasinkangas P."/>
            <person name="Parkhill J."/>
            <person name="Rea M.C."/>
            <person name="O'Sullivan O."/>
            <person name="Ritari J."/>
            <person name="Douillard F.P."/>
            <person name="Paul Ross R."/>
            <person name="Yang R."/>
            <person name="Briner A.E."/>
            <person name="Felis G.E."/>
            <person name="de Vos W.M."/>
            <person name="Barrangou R."/>
            <person name="Klaenhammer T.R."/>
            <person name="Caufield P.W."/>
            <person name="Cui Y."/>
            <person name="Zhang H."/>
            <person name="O'Toole P.W."/>
        </authorList>
    </citation>
    <scope>NUCLEOTIDE SEQUENCE [LARGE SCALE GENOMIC DNA]</scope>
    <source>
        <strain evidence="10 11">DSM 14857</strain>
    </source>
</reference>
<dbReference type="eggNOG" id="COG0628">
    <property type="taxonomic scope" value="Bacteria"/>
</dbReference>
<evidence type="ECO:0000256" key="6">
    <source>
        <dbReference type="ARBA" id="ARBA00022989"/>
    </source>
</evidence>
<evidence type="ECO:0000256" key="1">
    <source>
        <dbReference type="ARBA" id="ARBA00004651"/>
    </source>
</evidence>
<dbReference type="PANTHER" id="PTHR21716">
    <property type="entry name" value="TRANSMEMBRANE PROTEIN"/>
    <property type="match status" value="1"/>
</dbReference>
<feature type="region of interest" description="Disordered" evidence="8">
    <location>
        <begin position="380"/>
        <end position="405"/>
    </location>
</feature>
<evidence type="ECO:0000256" key="5">
    <source>
        <dbReference type="ARBA" id="ARBA00022692"/>
    </source>
</evidence>
<proteinExistence type="inferred from homology"/>
<keyword evidence="4" id="KW-1003">Cell membrane</keyword>
<dbReference type="PANTHER" id="PTHR21716:SF53">
    <property type="entry name" value="PERMEASE PERM-RELATED"/>
    <property type="match status" value="1"/>
</dbReference>
<keyword evidence="7 9" id="KW-0472">Membrane</keyword>
<feature type="transmembrane region" description="Helical" evidence="9">
    <location>
        <begin position="85"/>
        <end position="107"/>
    </location>
</feature>
<keyword evidence="6 9" id="KW-1133">Transmembrane helix</keyword>
<dbReference type="EMBL" id="AZFA01000017">
    <property type="protein sequence ID" value="KRL66246.1"/>
    <property type="molecule type" value="Genomic_DNA"/>
</dbReference>
<keyword evidence="11" id="KW-1185">Reference proteome</keyword>
<sequence>MKESRKDKKSWFYRWFLNNQVSVFLINILVVFLIILLFSKVSFVFRPVGQILGITLPPVILALILYYLINPLINVLDRRFHVNRILSITVVFILIAALIVWGIISLIPLVQSQIESLIKNWPSYWDSLKNGIQNLFSDPKLHVFRERLMSADDNISKGFENWIDQIVPQTFSNIGSAISIVTNVVMILLTAPFILFFMLKDDKKFKDYIVKFAPDRIRKSTSEMLTEISRSLSSYITGQLTVAFWVAVMFFIGYLIIGQRYALVLGITAGILNLIPYVGSALALLPSLVIAAFIAPSMVLKVIIVFLVEQTIETRVVSPIIVGNKMQMHPVTTILVLLVSAGMYGLVGMIAGIPIFAILKIICTRVFRWFKRNSNWYDDEQKEEAEQKKKQATPEPLAQKSDDSQ</sequence>
<feature type="transmembrane region" description="Helical" evidence="9">
    <location>
        <begin position="232"/>
        <end position="257"/>
    </location>
</feature>
<evidence type="ECO:0000256" key="7">
    <source>
        <dbReference type="ARBA" id="ARBA00023136"/>
    </source>
</evidence>
<accession>A0A0R1S9L0</accession>
<evidence type="ECO:0000313" key="10">
    <source>
        <dbReference type="EMBL" id="KRL66246.1"/>
    </source>
</evidence>
<organism evidence="10 11">
    <name type="scientific">Companilactobacillus versmoldensis DSM 14857 = KCTC 3814</name>
    <dbReference type="NCBI Taxonomy" id="1423815"/>
    <lineage>
        <taxon>Bacteria</taxon>
        <taxon>Bacillati</taxon>
        <taxon>Bacillota</taxon>
        <taxon>Bacilli</taxon>
        <taxon>Lactobacillales</taxon>
        <taxon>Lactobacillaceae</taxon>
        <taxon>Companilactobacillus</taxon>
    </lineage>
</organism>
<feature type="transmembrane region" description="Helical" evidence="9">
    <location>
        <begin position="177"/>
        <end position="199"/>
    </location>
</feature>
<dbReference type="STRING" id="1423815.FC27_GL000707"/>
<comment type="caution">
    <text evidence="10">The sequence shown here is derived from an EMBL/GenBank/DDBJ whole genome shotgun (WGS) entry which is preliminary data.</text>
</comment>
<feature type="transmembrane region" description="Helical" evidence="9">
    <location>
        <begin position="288"/>
        <end position="308"/>
    </location>
</feature>
<comment type="similarity">
    <text evidence="2">Belongs to the autoinducer-2 exporter (AI-2E) (TC 2.A.86) family.</text>
</comment>
<dbReference type="OrthoDB" id="9793390at2"/>
<name>A0A0R1S9L0_9LACO</name>
<feature type="transmembrane region" description="Helical" evidence="9">
    <location>
        <begin position="334"/>
        <end position="362"/>
    </location>
</feature>
<evidence type="ECO:0000256" key="3">
    <source>
        <dbReference type="ARBA" id="ARBA00022448"/>
    </source>
</evidence>
<evidence type="ECO:0000256" key="8">
    <source>
        <dbReference type="SAM" id="MobiDB-lite"/>
    </source>
</evidence>
<dbReference type="GO" id="GO:0005886">
    <property type="term" value="C:plasma membrane"/>
    <property type="evidence" value="ECO:0007669"/>
    <property type="project" value="UniProtKB-SubCell"/>
</dbReference>
<dbReference type="Pfam" id="PF01594">
    <property type="entry name" value="AI-2E_transport"/>
    <property type="match status" value="1"/>
</dbReference>
<evidence type="ECO:0000256" key="9">
    <source>
        <dbReference type="SAM" id="Phobius"/>
    </source>
</evidence>
<dbReference type="PATRIC" id="fig|1423815.3.peg.716"/>
<evidence type="ECO:0000256" key="4">
    <source>
        <dbReference type="ARBA" id="ARBA00022475"/>
    </source>
</evidence>
<gene>
    <name evidence="10" type="ORF">FC27_GL000707</name>
</gene>
<dbReference type="GO" id="GO:0055085">
    <property type="term" value="P:transmembrane transport"/>
    <property type="evidence" value="ECO:0007669"/>
    <property type="project" value="TreeGrafter"/>
</dbReference>
<evidence type="ECO:0000256" key="2">
    <source>
        <dbReference type="ARBA" id="ARBA00009773"/>
    </source>
</evidence>
<protein>
    <submittedName>
        <fullName evidence="10">Transporter</fullName>
    </submittedName>
</protein>
<comment type="subcellular location">
    <subcellularLocation>
        <location evidence="1">Cell membrane</location>
        <topology evidence="1">Multi-pass membrane protein</topology>
    </subcellularLocation>
</comment>
<feature type="transmembrane region" description="Helical" evidence="9">
    <location>
        <begin position="51"/>
        <end position="73"/>
    </location>
</feature>
<evidence type="ECO:0000313" key="11">
    <source>
        <dbReference type="Proteomes" id="UP000051647"/>
    </source>
</evidence>
<keyword evidence="3" id="KW-0813">Transport</keyword>
<feature type="transmembrane region" description="Helical" evidence="9">
    <location>
        <begin position="21"/>
        <end position="45"/>
    </location>
</feature>
<keyword evidence="5 9" id="KW-0812">Transmembrane</keyword>
<dbReference type="InterPro" id="IPR002549">
    <property type="entry name" value="AI-2E-like"/>
</dbReference>
<dbReference type="AlphaFoldDB" id="A0A0R1S9L0"/>
<dbReference type="RefSeq" id="WP_010624273.1">
    <property type="nucleotide sequence ID" value="NZ_AZFA01000017.1"/>
</dbReference>
<feature type="transmembrane region" description="Helical" evidence="9">
    <location>
        <begin position="263"/>
        <end position="283"/>
    </location>
</feature>
<dbReference type="Proteomes" id="UP000051647">
    <property type="component" value="Unassembled WGS sequence"/>
</dbReference>